<evidence type="ECO:0000259" key="6">
    <source>
        <dbReference type="PROSITE" id="PS50123"/>
    </source>
</evidence>
<dbReference type="SUPFAM" id="SSF47757">
    <property type="entry name" value="Chemotaxis receptor methyltransferase CheR, N-terminal domain"/>
    <property type="match status" value="1"/>
</dbReference>
<proteinExistence type="predicted"/>
<sequence>MKHSSLTHVPDMETATFERWQSLIRKYSGIWIPANRQLFLKTSLLKRIRDLNLRDYDEYYQKLQDKNWASLEWFQLIDALTIHETSFFRHKESFDLVQHVCQQKIIQSANSNSDCNVQIWSVGCSTGEEPYSLAIALEELSLNTLTEKGLRFYYGITGIDISYPALSAARRAIYSDRKLHMMSPEIQASYFNRHDSRHWRVKEHIRNRVLFLQGNLNEIGNSPKRNYDVIFCQNVLIYFRPEDRINILEGLVERLIPGGVLILGLGEIINWKHPELVRIDEKNCLAYQRQL</sequence>
<dbReference type="PRINTS" id="PR00996">
    <property type="entry name" value="CHERMTFRASE"/>
</dbReference>
<dbReference type="SMART" id="SM00138">
    <property type="entry name" value="MeTrc"/>
    <property type="match status" value="1"/>
</dbReference>
<dbReference type="Pfam" id="PF03705">
    <property type="entry name" value="CheR_N"/>
    <property type="match status" value="1"/>
</dbReference>
<dbReference type="InterPro" id="IPR036804">
    <property type="entry name" value="CheR_N_sf"/>
</dbReference>
<evidence type="ECO:0000256" key="5">
    <source>
        <dbReference type="ARBA" id="ARBA00022691"/>
    </source>
</evidence>
<dbReference type="InterPro" id="IPR022642">
    <property type="entry name" value="CheR_C"/>
</dbReference>
<dbReference type="Gene3D" id="1.10.155.10">
    <property type="entry name" value="Chemotaxis receptor methyltransferase CheR, N-terminal domain"/>
    <property type="match status" value="1"/>
</dbReference>
<dbReference type="EC" id="2.1.1.80" evidence="2"/>
<keyword evidence="3" id="KW-0489">Methyltransferase</keyword>
<name>A0ABZ0X4D2_9GAMM</name>
<evidence type="ECO:0000256" key="3">
    <source>
        <dbReference type="ARBA" id="ARBA00022603"/>
    </source>
</evidence>
<accession>A0ABZ0X4D2</accession>
<dbReference type="Proteomes" id="UP001324185">
    <property type="component" value="Chromosome"/>
</dbReference>
<comment type="catalytic activity">
    <reaction evidence="1">
        <text>L-glutamyl-[protein] + S-adenosyl-L-methionine = [protein]-L-glutamate 5-O-methyl ester + S-adenosyl-L-homocysteine</text>
        <dbReference type="Rhea" id="RHEA:24452"/>
        <dbReference type="Rhea" id="RHEA-COMP:10208"/>
        <dbReference type="Rhea" id="RHEA-COMP:10311"/>
        <dbReference type="ChEBI" id="CHEBI:29973"/>
        <dbReference type="ChEBI" id="CHEBI:57856"/>
        <dbReference type="ChEBI" id="CHEBI:59789"/>
        <dbReference type="ChEBI" id="CHEBI:82795"/>
        <dbReference type="EC" id="2.1.1.80"/>
    </reaction>
</comment>
<dbReference type="InterPro" id="IPR000780">
    <property type="entry name" value="CheR_MeTrfase"/>
</dbReference>
<dbReference type="Gene3D" id="3.40.50.150">
    <property type="entry name" value="Vaccinia Virus protein VP39"/>
    <property type="match status" value="1"/>
</dbReference>
<dbReference type="CDD" id="cd02440">
    <property type="entry name" value="AdoMet_MTases"/>
    <property type="match status" value="1"/>
</dbReference>
<gene>
    <name evidence="7" type="ORF">SR900_00920</name>
</gene>
<evidence type="ECO:0000313" key="8">
    <source>
        <dbReference type="Proteomes" id="UP001324185"/>
    </source>
</evidence>
<dbReference type="PANTHER" id="PTHR24422">
    <property type="entry name" value="CHEMOTAXIS PROTEIN METHYLTRANSFERASE"/>
    <property type="match status" value="1"/>
</dbReference>
<dbReference type="InterPro" id="IPR022641">
    <property type="entry name" value="CheR_N"/>
</dbReference>
<keyword evidence="4" id="KW-0808">Transferase</keyword>
<evidence type="ECO:0000256" key="1">
    <source>
        <dbReference type="ARBA" id="ARBA00001541"/>
    </source>
</evidence>
<dbReference type="PROSITE" id="PS50123">
    <property type="entry name" value="CHER"/>
    <property type="match status" value="1"/>
</dbReference>
<dbReference type="EMBL" id="CP140158">
    <property type="protein sequence ID" value="WQG85457.1"/>
    <property type="molecule type" value="Genomic_DNA"/>
</dbReference>
<dbReference type="InterPro" id="IPR029063">
    <property type="entry name" value="SAM-dependent_MTases_sf"/>
</dbReference>
<dbReference type="Pfam" id="PF01739">
    <property type="entry name" value="CheR"/>
    <property type="match status" value="1"/>
</dbReference>
<dbReference type="PANTHER" id="PTHR24422:SF19">
    <property type="entry name" value="CHEMOTAXIS PROTEIN METHYLTRANSFERASE"/>
    <property type="match status" value="1"/>
</dbReference>
<feature type="domain" description="CheR-type methyltransferase" evidence="6">
    <location>
        <begin position="5"/>
        <end position="291"/>
    </location>
</feature>
<protein>
    <recommendedName>
        <fullName evidence="2">protein-glutamate O-methyltransferase</fullName>
        <ecNumber evidence="2">2.1.1.80</ecNumber>
    </recommendedName>
</protein>
<dbReference type="InterPro" id="IPR050903">
    <property type="entry name" value="Bact_Chemotaxis_MeTrfase"/>
</dbReference>
<reference evidence="7 8" key="1">
    <citation type="submission" date="2023-11" db="EMBL/GenBank/DDBJ databases">
        <title>MicrobeMod: A computational toolkit for identifying prokaryotic methylation and restriction-modification with nanopore sequencing.</title>
        <authorList>
            <person name="Crits-Christoph A."/>
            <person name="Kang S.C."/>
            <person name="Lee H."/>
            <person name="Ostrov N."/>
        </authorList>
    </citation>
    <scope>NUCLEOTIDE SEQUENCE [LARGE SCALE GENOMIC DNA]</scope>
    <source>
        <strain evidence="7 8">DSMZ 16071</strain>
    </source>
</reference>
<evidence type="ECO:0000256" key="2">
    <source>
        <dbReference type="ARBA" id="ARBA00012534"/>
    </source>
</evidence>
<organism evidence="7 8">
    <name type="scientific">Kangiella aquimarina</name>
    <dbReference type="NCBI Taxonomy" id="261965"/>
    <lineage>
        <taxon>Bacteria</taxon>
        <taxon>Pseudomonadati</taxon>
        <taxon>Pseudomonadota</taxon>
        <taxon>Gammaproteobacteria</taxon>
        <taxon>Kangiellales</taxon>
        <taxon>Kangiellaceae</taxon>
        <taxon>Kangiella</taxon>
    </lineage>
</organism>
<keyword evidence="5" id="KW-0949">S-adenosyl-L-methionine</keyword>
<dbReference type="RefSeq" id="WP_026309170.1">
    <property type="nucleotide sequence ID" value="NZ_CP140158.1"/>
</dbReference>
<dbReference type="SUPFAM" id="SSF53335">
    <property type="entry name" value="S-adenosyl-L-methionine-dependent methyltransferases"/>
    <property type="match status" value="1"/>
</dbReference>
<evidence type="ECO:0000256" key="4">
    <source>
        <dbReference type="ARBA" id="ARBA00022679"/>
    </source>
</evidence>
<keyword evidence="8" id="KW-1185">Reference proteome</keyword>
<evidence type="ECO:0000313" key="7">
    <source>
        <dbReference type="EMBL" id="WQG85457.1"/>
    </source>
</evidence>